<dbReference type="AlphaFoldDB" id="A0A5Q2FDS9"/>
<evidence type="ECO:0000259" key="3">
    <source>
        <dbReference type="Pfam" id="PF08241"/>
    </source>
</evidence>
<dbReference type="PIRSF" id="PIRSF018249">
    <property type="entry name" value="MyrA_prd"/>
    <property type="match status" value="1"/>
</dbReference>
<dbReference type="Gene3D" id="3.40.50.150">
    <property type="entry name" value="Vaccinia Virus protein VP39"/>
    <property type="match status" value="1"/>
</dbReference>
<dbReference type="InterPro" id="IPR013216">
    <property type="entry name" value="Methyltransf_11"/>
</dbReference>
<feature type="binding site" evidence="2">
    <location>
        <position position="192"/>
    </location>
    <ligand>
        <name>S-adenosyl-L-methionine</name>
        <dbReference type="ChEBI" id="CHEBI:59789"/>
    </ligand>
</feature>
<dbReference type="Proteomes" id="UP000386847">
    <property type="component" value="Chromosome"/>
</dbReference>
<feature type="binding site" evidence="1">
    <location>
        <position position="35"/>
    </location>
    <ligand>
        <name>Zn(2+)</name>
        <dbReference type="ChEBI" id="CHEBI:29105"/>
    </ligand>
</feature>
<accession>A0A5Q2FDS9</accession>
<feature type="binding site" evidence="2">
    <location>
        <position position="74"/>
    </location>
    <ligand>
        <name>S-adenosyl-L-methionine</name>
        <dbReference type="ChEBI" id="CHEBI:59789"/>
    </ligand>
</feature>
<dbReference type="EMBL" id="CP045725">
    <property type="protein sequence ID" value="QGF24959.1"/>
    <property type="molecule type" value="Genomic_DNA"/>
</dbReference>
<evidence type="ECO:0000256" key="1">
    <source>
        <dbReference type="PIRSR" id="PIRSR018249-1"/>
    </source>
</evidence>
<dbReference type="Pfam" id="PF08241">
    <property type="entry name" value="Methyltransf_11"/>
    <property type="match status" value="1"/>
</dbReference>
<evidence type="ECO:0008006" key="7">
    <source>
        <dbReference type="Google" id="ProtNLM"/>
    </source>
</evidence>
<dbReference type="GO" id="GO:0008757">
    <property type="term" value="F:S-adenosylmethionine-dependent methyltransferase activity"/>
    <property type="evidence" value="ECO:0007669"/>
    <property type="project" value="InterPro"/>
</dbReference>
<proteinExistence type="predicted"/>
<keyword evidence="6" id="KW-1185">Reference proteome</keyword>
<protein>
    <recommendedName>
        <fullName evidence="7">23S rRNA m(1)G-748 methyltransferase</fullName>
    </recommendedName>
</protein>
<feature type="domain" description="Methyltransferase type 11" evidence="3">
    <location>
        <begin position="100"/>
        <end position="183"/>
    </location>
</feature>
<keyword evidence="1" id="KW-0479">Metal-binding</keyword>
<sequence>MLADVAALLRCPQCPEDDESALVLERRTLRCPRGHSFDVAKQGYVNLLGAAVPHHADTAAMVAARDRFLGSGAYAPIRDALRARVHPVEPDDAGRPLTVLEAGAGTGYYLAGALGERDRGLALDISPAAARRAARAHPRIGAVVADTWAGLPVRSGTVDVLLAVFAPRNPAEFARVLCPQGRALVVAPLPDHLAGLREALGLLEIEADKEAHLLARMAGYLVPDGHTDIRFSLRLTEAAVADLVGMGPNAFHDRSGEAGPLPDEVGVAVRLWEFITA</sequence>
<feature type="domain" description="23S rRNA (guanine(745)-N(1))-methyltransferase N-terminal" evidence="4">
    <location>
        <begin position="11"/>
        <end position="48"/>
    </location>
</feature>
<dbReference type="RefSeq" id="WP_153573488.1">
    <property type="nucleotide sequence ID" value="NZ_CP045725.1"/>
</dbReference>
<gene>
    <name evidence="5" type="ORF">Rai3103_16550</name>
</gene>
<organism evidence="5 6">
    <name type="scientific">Raineyella fluvialis</name>
    <dbReference type="NCBI Taxonomy" id="2662261"/>
    <lineage>
        <taxon>Bacteria</taxon>
        <taxon>Bacillati</taxon>
        <taxon>Actinomycetota</taxon>
        <taxon>Actinomycetes</taxon>
        <taxon>Propionibacteriales</taxon>
        <taxon>Propionibacteriaceae</taxon>
        <taxon>Raineyella</taxon>
    </lineage>
</organism>
<reference evidence="5 6" key="1">
    <citation type="submission" date="2019-10" db="EMBL/GenBank/DDBJ databases">
        <title>Genomic analysis of Raineyella sp. CBA3103.</title>
        <authorList>
            <person name="Roh S.W."/>
        </authorList>
    </citation>
    <scope>NUCLEOTIDE SEQUENCE [LARGE SCALE GENOMIC DNA]</scope>
    <source>
        <strain evidence="5 6">CBA3103</strain>
    </source>
</reference>
<evidence type="ECO:0000259" key="4">
    <source>
        <dbReference type="Pfam" id="PF21302"/>
    </source>
</evidence>
<dbReference type="KEGG" id="rain:Rai3103_16550"/>
<dbReference type="GO" id="GO:0046872">
    <property type="term" value="F:metal ion binding"/>
    <property type="evidence" value="ECO:0007669"/>
    <property type="project" value="UniProtKB-KW"/>
</dbReference>
<dbReference type="SUPFAM" id="SSF53335">
    <property type="entry name" value="S-adenosyl-L-methionine-dependent methyltransferases"/>
    <property type="match status" value="1"/>
</dbReference>
<feature type="binding site" evidence="2">
    <location>
        <begin position="106"/>
        <end position="107"/>
    </location>
    <ligand>
        <name>S-adenosyl-L-methionine</name>
        <dbReference type="ChEBI" id="CHEBI:59789"/>
    </ligand>
</feature>
<evidence type="ECO:0000313" key="5">
    <source>
        <dbReference type="EMBL" id="QGF24959.1"/>
    </source>
</evidence>
<dbReference type="InterPro" id="IPR048647">
    <property type="entry name" value="RlmA_N"/>
</dbReference>
<keyword evidence="1" id="KW-0862">Zinc</keyword>
<keyword evidence="2" id="KW-0949">S-adenosyl-L-methionine</keyword>
<dbReference type="InterPro" id="IPR016718">
    <property type="entry name" value="rRNA_m1G-MeTrfase_A_prd"/>
</dbReference>
<dbReference type="InterPro" id="IPR029063">
    <property type="entry name" value="SAM-dependent_MTases_sf"/>
</dbReference>
<name>A0A5Q2FDS9_9ACTN</name>
<feature type="binding site" evidence="1">
    <location>
        <position position="31"/>
    </location>
    <ligand>
        <name>Zn(2+)</name>
        <dbReference type="ChEBI" id="CHEBI:29105"/>
    </ligand>
</feature>
<evidence type="ECO:0000256" key="2">
    <source>
        <dbReference type="PIRSR" id="PIRSR018249-2"/>
    </source>
</evidence>
<evidence type="ECO:0000313" key="6">
    <source>
        <dbReference type="Proteomes" id="UP000386847"/>
    </source>
</evidence>
<dbReference type="Pfam" id="PF21302">
    <property type="entry name" value="Zn_ribbon_RlmA"/>
    <property type="match status" value="1"/>
</dbReference>